<feature type="domain" description="Aerobactin siderophore biosynthesis IucA/IucC-like C-terminal" evidence="1">
    <location>
        <begin position="62"/>
        <end position="171"/>
    </location>
</feature>
<proteinExistence type="predicted"/>
<reference evidence="2 3" key="1">
    <citation type="submission" date="2023-07" db="EMBL/GenBank/DDBJ databases">
        <title>Genomic Encyclopedia of Type Strains, Phase IV (KMG-IV): sequencing the most valuable type-strain genomes for metagenomic binning, comparative biology and taxonomic classification.</title>
        <authorList>
            <person name="Goeker M."/>
        </authorList>
    </citation>
    <scope>NUCLEOTIDE SEQUENCE [LARGE SCALE GENOMIC DNA]</scope>
    <source>
        <strain evidence="2 3">DSM 16460</strain>
    </source>
</reference>
<keyword evidence="3" id="KW-1185">Reference proteome</keyword>
<dbReference type="InterPro" id="IPR022770">
    <property type="entry name" value="IucA/IucC-like_C"/>
</dbReference>
<dbReference type="Pfam" id="PF06276">
    <property type="entry name" value="FhuF"/>
    <property type="match status" value="1"/>
</dbReference>
<protein>
    <submittedName>
        <fullName evidence="2">Ferric iron reductase protein FhuF</fullName>
    </submittedName>
</protein>
<gene>
    <name evidence="2" type="ORF">J2S77_002329</name>
</gene>
<evidence type="ECO:0000313" key="3">
    <source>
        <dbReference type="Proteomes" id="UP001224359"/>
    </source>
</evidence>
<dbReference type="RefSeq" id="WP_306977504.1">
    <property type="nucleotide sequence ID" value="NZ_JAUSTQ010000010.1"/>
</dbReference>
<name>A0ABT9VH96_9BACI</name>
<sequence length="271" mass="31892">MPHNKFKRIDTTVLSERFRVVTEQPQNEIYISDLLNEIHLRNVIERIKPNFATDRDFVIGSQLIKRLGFLLVVPSLYTFSTDRITMSLDWSRTALVPKVKDGLWLPDLYLKNVVGEDCSDALEEKREAYFEQLFQQLAELVQAISQATAVPRPILWENIVVYIYWIYETVVDWHHDTTIMNQFYEDFNVLIHQLSPEVFGERFNPIQRFYNGYHYIAPEQTFRRVRTTCCFNFEASSDEKYCNGCPQLAVNKEACRATHEAIRQQTNSYSL</sequence>
<evidence type="ECO:0000313" key="2">
    <source>
        <dbReference type="EMBL" id="MDQ0160326.1"/>
    </source>
</evidence>
<evidence type="ECO:0000259" key="1">
    <source>
        <dbReference type="Pfam" id="PF06276"/>
    </source>
</evidence>
<dbReference type="EMBL" id="JAUSTQ010000010">
    <property type="protein sequence ID" value="MDQ0160326.1"/>
    <property type="molecule type" value="Genomic_DNA"/>
</dbReference>
<dbReference type="Proteomes" id="UP001224359">
    <property type="component" value="Unassembled WGS sequence"/>
</dbReference>
<comment type="caution">
    <text evidence="2">The sequence shown here is derived from an EMBL/GenBank/DDBJ whole genome shotgun (WGS) entry which is preliminary data.</text>
</comment>
<accession>A0ABT9VH96</accession>
<organism evidence="2 3">
    <name type="scientific">Alkalibacillus salilacus</name>
    <dbReference type="NCBI Taxonomy" id="284582"/>
    <lineage>
        <taxon>Bacteria</taxon>
        <taxon>Bacillati</taxon>
        <taxon>Bacillota</taxon>
        <taxon>Bacilli</taxon>
        <taxon>Bacillales</taxon>
        <taxon>Bacillaceae</taxon>
        <taxon>Alkalibacillus</taxon>
    </lineage>
</organism>